<dbReference type="GO" id="GO:0005886">
    <property type="term" value="C:plasma membrane"/>
    <property type="evidence" value="ECO:0007669"/>
    <property type="project" value="UniProtKB-SubCell"/>
</dbReference>
<evidence type="ECO:0000256" key="2">
    <source>
        <dbReference type="ARBA" id="ARBA00022475"/>
    </source>
</evidence>
<evidence type="ECO:0000256" key="3">
    <source>
        <dbReference type="SAM" id="Phobius"/>
    </source>
</evidence>
<dbReference type="EMBL" id="JAENGY010000078">
    <property type="protein sequence ID" value="KAG6974964.1"/>
    <property type="molecule type" value="Genomic_DNA"/>
</dbReference>
<gene>
    <name evidence="4" type="ORF">JG688_00002802</name>
</gene>
<comment type="subcellular location">
    <subcellularLocation>
        <location evidence="1">Cell membrane</location>
        <topology evidence="1">Multi-pass membrane protein</topology>
    </subcellularLocation>
</comment>
<feature type="transmembrane region" description="Helical" evidence="3">
    <location>
        <begin position="498"/>
        <end position="519"/>
    </location>
</feature>
<feature type="transmembrane region" description="Helical" evidence="3">
    <location>
        <begin position="467"/>
        <end position="492"/>
    </location>
</feature>
<feature type="transmembrane region" description="Helical" evidence="3">
    <location>
        <begin position="319"/>
        <end position="345"/>
    </location>
</feature>
<feature type="transmembrane region" description="Helical" evidence="3">
    <location>
        <begin position="101"/>
        <end position="127"/>
    </location>
</feature>
<feature type="transmembrane region" description="Helical" evidence="3">
    <location>
        <begin position="365"/>
        <end position="387"/>
    </location>
</feature>
<evidence type="ECO:0000256" key="1">
    <source>
        <dbReference type="ARBA" id="ARBA00004651"/>
    </source>
</evidence>
<evidence type="ECO:0000313" key="5">
    <source>
        <dbReference type="Proteomes" id="UP000709295"/>
    </source>
</evidence>
<proteinExistence type="predicted"/>
<feature type="transmembrane region" description="Helical" evidence="3">
    <location>
        <begin position="28"/>
        <end position="55"/>
    </location>
</feature>
<comment type="caution">
    <text evidence="4">The sequence shown here is derived from an EMBL/GenBank/DDBJ whole genome shotgun (WGS) entry which is preliminary data.</text>
</comment>
<keyword evidence="2" id="KW-1003">Cell membrane</keyword>
<evidence type="ECO:0000313" key="4">
    <source>
        <dbReference type="EMBL" id="KAG6974964.1"/>
    </source>
</evidence>
<keyword evidence="3" id="KW-1133">Transmembrane helix</keyword>
<keyword evidence="3" id="KW-0812">Transmembrane</keyword>
<sequence>MPSSSPPLTSGGGGSLCRVAAPRLLPLFLGVFGGAFVSLGVALSAVGTTAAVRWLLRLPGDLLLNAFVCLALPATVLHAVLTGAQVAHEQLKTSQTRWVQIAGATLAAFALATLLASLLGALLAVALQSLVPSSALLAQIWGLAAGATVGFVCPSTVANGSVALQSDGTLMCAENATTFVIDDVARTFVMNSMADVSSVAEQVVKMAESVFPESLGAASVDGDVLSLIVGGLAFGVALTGFAVADTAQDEDEDSHGQAEEQEKEFVLLQLVAQTEALACRVLTWLQKYLPMTVAFMISSVLLQSSPTSSSSDTSDDNTAVAVALALMAVLLLALVLDVVVMIFLAAVFTRCNPFAFLEHLLPAQLLALSSGSSVVALPATVSCVVSSKRVSSKLAFIVCSTGTVLNQTGTALYLSVSSLFVLTASSINSDGLAVTHAAITITAMVFANALIASVVSPLPAGAKTAALATTLGAVLGISAGPRAALLAFLAALEWVTGPFVACVNVTNNALVALVIAHYFDPQPEVLAEADPGAPTQQAPVPDLHQQRMLGMIHSENWV</sequence>
<organism evidence="4 5">
    <name type="scientific">Phytophthora aleatoria</name>
    <dbReference type="NCBI Taxonomy" id="2496075"/>
    <lineage>
        <taxon>Eukaryota</taxon>
        <taxon>Sar</taxon>
        <taxon>Stramenopiles</taxon>
        <taxon>Oomycota</taxon>
        <taxon>Peronosporomycetes</taxon>
        <taxon>Peronosporales</taxon>
        <taxon>Peronosporaceae</taxon>
        <taxon>Phytophthora</taxon>
    </lineage>
</organism>
<dbReference type="AlphaFoldDB" id="A0A8J5JF54"/>
<feature type="transmembrane region" description="Helical" evidence="3">
    <location>
        <begin position="434"/>
        <end position="455"/>
    </location>
</feature>
<keyword evidence="5" id="KW-1185">Reference proteome</keyword>
<keyword evidence="3" id="KW-0472">Membrane</keyword>
<dbReference type="InterPro" id="IPR001991">
    <property type="entry name" value="Na-dicarboxylate_symporter"/>
</dbReference>
<name>A0A8J5JF54_9STRA</name>
<protein>
    <recommendedName>
        <fullName evidence="6">Amino acid transporter</fullName>
    </recommendedName>
</protein>
<dbReference type="Proteomes" id="UP000709295">
    <property type="component" value="Unassembled WGS sequence"/>
</dbReference>
<accession>A0A8J5JF54</accession>
<dbReference type="Pfam" id="PF00375">
    <property type="entry name" value="SDF"/>
    <property type="match status" value="1"/>
</dbReference>
<feature type="transmembrane region" description="Helical" evidence="3">
    <location>
        <begin position="394"/>
        <end position="414"/>
    </location>
</feature>
<reference evidence="4" key="1">
    <citation type="submission" date="2021-01" db="EMBL/GenBank/DDBJ databases">
        <title>Phytophthora aleatoria, a newly-described species from Pinus radiata is distinct from Phytophthora cactorum isolates based on comparative genomics.</title>
        <authorList>
            <person name="Mcdougal R."/>
            <person name="Panda P."/>
            <person name="Williams N."/>
            <person name="Studholme D.J."/>
        </authorList>
    </citation>
    <scope>NUCLEOTIDE SEQUENCE</scope>
    <source>
        <strain evidence="4">NZFS 4037</strain>
    </source>
</reference>
<feature type="transmembrane region" description="Helical" evidence="3">
    <location>
        <begin position="62"/>
        <end position="81"/>
    </location>
</feature>
<dbReference type="GO" id="GO:0015293">
    <property type="term" value="F:symporter activity"/>
    <property type="evidence" value="ECO:0007669"/>
    <property type="project" value="UniProtKB-KW"/>
</dbReference>
<dbReference type="PANTHER" id="PTHR42865">
    <property type="entry name" value="PROTON/GLUTAMATE-ASPARTATE SYMPORTER"/>
    <property type="match status" value="1"/>
</dbReference>
<evidence type="ECO:0008006" key="6">
    <source>
        <dbReference type="Google" id="ProtNLM"/>
    </source>
</evidence>
<dbReference type="PANTHER" id="PTHR42865:SF7">
    <property type="entry name" value="PROTON_GLUTAMATE-ASPARTATE SYMPORTER"/>
    <property type="match status" value="1"/>
</dbReference>